<feature type="compositionally biased region" description="Polar residues" evidence="1">
    <location>
        <begin position="1"/>
        <end position="13"/>
    </location>
</feature>
<evidence type="ECO:0000313" key="3">
    <source>
        <dbReference type="Proteomes" id="UP001066276"/>
    </source>
</evidence>
<sequence length="140" mass="15645">MQPRTASNQSLSCPQHRLSDPIRSTISRRERLRLPQALCPGVPIMRRSAVLMVSAAKERCQTPSHQRRAILLPWSCLSTGPTPHTEAQLIPAHKDCQADAAVRAVTFHNVHGFGCSTTSFQLVTPYLTLQRIFFFKQGLL</sequence>
<protein>
    <submittedName>
        <fullName evidence="2">Uncharacterized protein</fullName>
    </submittedName>
</protein>
<dbReference type="AlphaFoldDB" id="A0AAV7LPS6"/>
<proteinExistence type="predicted"/>
<keyword evidence="3" id="KW-1185">Reference proteome</keyword>
<feature type="region of interest" description="Disordered" evidence="1">
    <location>
        <begin position="1"/>
        <end position="22"/>
    </location>
</feature>
<gene>
    <name evidence="2" type="ORF">NDU88_006487</name>
</gene>
<organism evidence="2 3">
    <name type="scientific">Pleurodeles waltl</name>
    <name type="common">Iberian ribbed newt</name>
    <dbReference type="NCBI Taxonomy" id="8319"/>
    <lineage>
        <taxon>Eukaryota</taxon>
        <taxon>Metazoa</taxon>
        <taxon>Chordata</taxon>
        <taxon>Craniata</taxon>
        <taxon>Vertebrata</taxon>
        <taxon>Euteleostomi</taxon>
        <taxon>Amphibia</taxon>
        <taxon>Batrachia</taxon>
        <taxon>Caudata</taxon>
        <taxon>Salamandroidea</taxon>
        <taxon>Salamandridae</taxon>
        <taxon>Pleurodelinae</taxon>
        <taxon>Pleurodeles</taxon>
    </lineage>
</organism>
<reference evidence="2" key="1">
    <citation type="journal article" date="2022" name="bioRxiv">
        <title>Sequencing and chromosome-scale assembly of the giantPleurodeles waltlgenome.</title>
        <authorList>
            <person name="Brown T."/>
            <person name="Elewa A."/>
            <person name="Iarovenko S."/>
            <person name="Subramanian E."/>
            <person name="Araus A.J."/>
            <person name="Petzold A."/>
            <person name="Susuki M."/>
            <person name="Suzuki K.-i.T."/>
            <person name="Hayashi T."/>
            <person name="Toyoda A."/>
            <person name="Oliveira C."/>
            <person name="Osipova E."/>
            <person name="Leigh N.D."/>
            <person name="Simon A."/>
            <person name="Yun M.H."/>
        </authorList>
    </citation>
    <scope>NUCLEOTIDE SEQUENCE</scope>
    <source>
        <strain evidence="2">20211129_DDA</strain>
        <tissue evidence="2">Liver</tissue>
    </source>
</reference>
<evidence type="ECO:0000313" key="2">
    <source>
        <dbReference type="EMBL" id="KAJ1093386.1"/>
    </source>
</evidence>
<dbReference type="Proteomes" id="UP001066276">
    <property type="component" value="Chromosome 11"/>
</dbReference>
<evidence type="ECO:0000256" key="1">
    <source>
        <dbReference type="SAM" id="MobiDB-lite"/>
    </source>
</evidence>
<dbReference type="EMBL" id="JANPWB010000015">
    <property type="protein sequence ID" value="KAJ1093386.1"/>
    <property type="molecule type" value="Genomic_DNA"/>
</dbReference>
<accession>A0AAV7LPS6</accession>
<comment type="caution">
    <text evidence="2">The sequence shown here is derived from an EMBL/GenBank/DDBJ whole genome shotgun (WGS) entry which is preliminary data.</text>
</comment>
<name>A0AAV7LPS6_PLEWA</name>